<dbReference type="CTD" id="4513"/>
<dbReference type="GO" id="GO:0005743">
    <property type="term" value="C:mitochondrial inner membrane"/>
    <property type="evidence" value="ECO:0007669"/>
    <property type="project" value="UniProtKB-SubCell"/>
</dbReference>
<evidence type="ECO:0000256" key="17">
    <source>
        <dbReference type="ARBA" id="ARBA00049512"/>
    </source>
</evidence>
<evidence type="ECO:0000256" key="12">
    <source>
        <dbReference type="ARBA" id="ARBA00022982"/>
    </source>
</evidence>
<comment type="subunit">
    <text evidence="3">Component of the cytochrome c oxidase (complex IV, CIV), a multisubunit enzyme composed of a catalytic core of 3 subunits and several supernumerary subunits. The complex exists as a monomer or a dimer and forms supercomplexes (SCs) in the inner mitochondrial membrane with ubiquinol-cytochrome c oxidoreductase (cytochrome b-c1 complex, complex III, CIII).</text>
</comment>
<dbReference type="InterPro" id="IPR045187">
    <property type="entry name" value="CcO_II"/>
</dbReference>
<dbReference type="AlphaFoldDB" id="Q8HCL1"/>
<evidence type="ECO:0000256" key="11">
    <source>
        <dbReference type="ARBA" id="ARBA00022967"/>
    </source>
</evidence>
<dbReference type="PANTHER" id="PTHR22888">
    <property type="entry name" value="CYTOCHROME C OXIDASE, SUBUNIT II"/>
    <property type="match status" value="1"/>
</dbReference>
<keyword evidence="11" id="KW-1278">Translocase</keyword>
<keyword evidence="14 18" id="KW-0186">Copper</keyword>
<feature type="domain" description="Cytochrome oxidase subunit II copper A binding" evidence="20">
    <location>
        <begin position="92"/>
        <end position="224"/>
    </location>
</feature>
<keyword evidence="16 18" id="KW-0472">Membrane</keyword>
<reference evidence="22" key="3">
    <citation type="submission" date="2019-02" db="EMBL/GenBank/DDBJ databases">
        <title>Complete mitochondrial DNA sequence of Varroa destructor from Ono city, Hyogo Prefecture, Japan.</title>
        <authorList>
            <person name="Okuyama H."/>
            <person name="Takahashi J."/>
        </authorList>
    </citation>
    <scope>NUCLEOTIDE SEQUENCE</scope>
</reference>
<keyword evidence="15 18" id="KW-0496">Mitochondrion</keyword>
<dbReference type="PRINTS" id="PR01166">
    <property type="entry name" value="CYCOXIDASEII"/>
</dbReference>
<dbReference type="RefSeq" id="NP_758875.2">
    <property type="nucleotide sequence ID" value="NC_004454.2"/>
</dbReference>
<dbReference type="NCBIfam" id="TIGR02866">
    <property type="entry name" value="CoxB"/>
    <property type="match status" value="1"/>
</dbReference>
<gene>
    <name evidence="23" type="primary">coii</name>
    <name evidence="22" type="synonym">COX2</name>
</gene>
<dbReference type="PROSITE" id="PS50999">
    <property type="entry name" value="COX2_TM"/>
    <property type="match status" value="1"/>
</dbReference>
<evidence type="ECO:0000256" key="14">
    <source>
        <dbReference type="ARBA" id="ARBA00023008"/>
    </source>
</evidence>
<dbReference type="Gene3D" id="2.60.40.420">
    <property type="entry name" value="Cupredoxins - blue copper proteins"/>
    <property type="match status" value="1"/>
</dbReference>
<dbReference type="OrthoDB" id="539285at2759"/>
<dbReference type="Pfam" id="PF02790">
    <property type="entry name" value="COX2_TM"/>
    <property type="match status" value="1"/>
</dbReference>
<dbReference type="Pfam" id="PF00116">
    <property type="entry name" value="COX2"/>
    <property type="match status" value="1"/>
</dbReference>
<reference evidence="23" key="1">
    <citation type="journal article" date="2002" name="Mol. Biol. Evol.">
        <title>The complete sequence of the mitochondrial genome of the honeybee ectoparasite mite Varroa destructor (Acari: Mesostigmata).</title>
        <authorList>
            <person name="Navajas M."/>
            <person name="Le Conte Y."/>
            <person name="Solignac M."/>
            <person name="Cros-Arteil S."/>
            <person name="Cornuet J.M."/>
        </authorList>
    </citation>
    <scope>NUCLEOTIDE SEQUENCE</scope>
</reference>
<evidence type="ECO:0000256" key="8">
    <source>
        <dbReference type="ARBA" id="ARBA00022723"/>
    </source>
</evidence>
<dbReference type="EMBL" id="AJ493124">
    <property type="protein sequence ID" value="CAD37995.1"/>
    <property type="molecule type" value="Genomic_DNA"/>
</dbReference>
<dbReference type="FunFam" id="2.60.40.420:FF:000001">
    <property type="entry name" value="Cytochrome c oxidase subunit 2"/>
    <property type="match status" value="1"/>
</dbReference>
<evidence type="ECO:0000256" key="5">
    <source>
        <dbReference type="ARBA" id="ARBA00022448"/>
    </source>
</evidence>
<dbReference type="CDD" id="cd13912">
    <property type="entry name" value="CcO_II_C"/>
    <property type="match status" value="1"/>
</dbReference>
<keyword evidence="10" id="KW-0460">Magnesium</keyword>
<comment type="function">
    <text evidence="18">Component of the cytochrome c oxidase, the last enzyme in the mitochondrial electron transport chain which drives oxidative phosphorylation. The respiratory chain contains 3 multisubunit complexes succinate dehydrogenase (complex II, CII), ubiquinol-cytochrome c oxidoreductase (cytochrome b-c1 complex, complex III, CIII) and cytochrome c oxidase (complex IV, CIV), that cooperate to transfer electrons derived from NADH and succinate to molecular oxygen, creating an electrochemical gradient over the inner membrane that drives transmembrane transport and the ATP synthase. Cytochrome c oxidase is the component of the respiratory chain that catalyzes the reduction of oxygen to water. Electrons originating from reduced cytochrome c in the intermembrane space (IMS) are transferred via the dinuclear copper A center (CU(A)) of subunit 2 and heme A of subunit 1 to the active site in subunit 1, a binuclear center (BNC) formed by heme A3 and copper B (CU(B)). The BNC reduces molecular oxygen to 2 water molecules using 4 electrons from cytochrome c in the IMS and 4 protons from the mitochondrial matrix.</text>
</comment>
<sequence length="234" mass="27688">MTFWSMCMMMNANSPIMEQMIFFHDYSLIFLIFIIVMISYMMFNMVMNTFYNRFLLENHDIEVIWTMMPALMLIFIAVPSLRLLYLMEESFEVMMNVKIIGHQWYWSYEYTDFNIEYDSFMLSESDLEKSSFRLLDTDNNMILPYKTGVRLLVSSADVIHSWTVPSLALKVDAIPGRLNQLMLYGYRPGLYYGQCSEICGANHSFMPICLEMVSLKNFIQWVNKFSLNGWSLKQ</sequence>
<dbReference type="EMBL" id="AP019523">
    <property type="protein sequence ID" value="BBI76486.1"/>
    <property type="molecule type" value="Genomic_DNA"/>
</dbReference>
<comment type="subcellular location">
    <subcellularLocation>
        <location evidence="1 18">Mitochondrion inner membrane</location>
        <topology evidence="1 18">Multi-pass membrane protein</topology>
    </subcellularLocation>
</comment>
<evidence type="ECO:0000256" key="1">
    <source>
        <dbReference type="ARBA" id="ARBA00004448"/>
    </source>
</evidence>
<evidence type="ECO:0000313" key="22">
    <source>
        <dbReference type="EMBL" id="BBI76486.1"/>
    </source>
</evidence>
<dbReference type="SUPFAM" id="SSF49503">
    <property type="entry name" value="Cupredoxins"/>
    <property type="match status" value="1"/>
</dbReference>
<dbReference type="InterPro" id="IPR014222">
    <property type="entry name" value="Cyt_c_oxidase_su2"/>
</dbReference>
<evidence type="ECO:0000313" key="23">
    <source>
        <dbReference type="EMBL" id="CAD37995.1"/>
    </source>
</evidence>
<dbReference type="InterPro" id="IPR001505">
    <property type="entry name" value="Copper_CuA"/>
</dbReference>
<evidence type="ECO:0000259" key="21">
    <source>
        <dbReference type="PROSITE" id="PS50999"/>
    </source>
</evidence>
<evidence type="ECO:0000256" key="6">
    <source>
        <dbReference type="ARBA" id="ARBA00022660"/>
    </source>
</evidence>
<comment type="similarity">
    <text evidence="2 18">Belongs to the cytochrome c oxidase subunit 2 family.</text>
</comment>
<dbReference type="InterPro" id="IPR008972">
    <property type="entry name" value="Cupredoxin"/>
</dbReference>
<dbReference type="GO" id="GO:0004129">
    <property type="term" value="F:cytochrome-c oxidase activity"/>
    <property type="evidence" value="ECO:0007669"/>
    <property type="project" value="UniProtKB-EC"/>
</dbReference>
<evidence type="ECO:0000256" key="13">
    <source>
        <dbReference type="ARBA" id="ARBA00022989"/>
    </source>
</evidence>
<evidence type="ECO:0000256" key="2">
    <source>
        <dbReference type="ARBA" id="ARBA00007866"/>
    </source>
</evidence>
<keyword evidence="12 18" id="KW-0249">Electron transport</keyword>
<dbReference type="InterPro" id="IPR036257">
    <property type="entry name" value="Cyt_c_oxidase_su2_TM_sf"/>
</dbReference>
<evidence type="ECO:0000256" key="4">
    <source>
        <dbReference type="ARBA" id="ARBA00015946"/>
    </source>
</evidence>
<evidence type="ECO:0000256" key="18">
    <source>
        <dbReference type="RuleBase" id="RU000457"/>
    </source>
</evidence>
<keyword evidence="9 18" id="KW-0999">Mitochondrion inner membrane</keyword>
<evidence type="ECO:0000256" key="10">
    <source>
        <dbReference type="ARBA" id="ARBA00022842"/>
    </source>
</evidence>
<evidence type="ECO:0000259" key="20">
    <source>
        <dbReference type="PROSITE" id="PS50857"/>
    </source>
</evidence>
<keyword evidence="13 19" id="KW-1133">Transmembrane helix</keyword>
<keyword evidence="6 18" id="KW-0679">Respiratory chain</keyword>
<evidence type="ECO:0000256" key="7">
    <source>
        <dbReference type="ARBA" id="ARBA00022692"/>
    </source>
</evidence>
<dbReference type="SUPFAM" id="SSF81464">
    <property type="entry name" value="Cytochrome c oxidase subunit II-like, transmembrane region"/>
    <property type="match status" value="1"/>
</dbReference>
<evidence type="ECO:0000256" key="9">
    <source>
        <dbReference type="ARBA" id="ARBA00022792"/>
    </source>
</evidence>
<comment type="cofactor">
    <cofactor evidence="18">
        <name>Cu cation</name>
        <dbReference type="ChEBI" id="CHEBI:23378"/>
    </cofactor>
    <text evidence="18">Binds a copper A center.</text>
</comment>
<keyword evidence="5 18" id="KW-0813">Transport</keyword>
<geneLocation type="mitochondrion" evidence="23"/>
<proteinExistence type="inferred from homology"/>
<keyword evidence="8 18" id="KW-0479">Metal-binding</keyword>
<dbReference type="GO" id="GO:0005507">
    <property type="term" value="F:copper ion binding"/>
    <property type="evidence" value="ECO:0007669"/>
    <property type="project" value="InterPro"/>
</dbReference>
<organism evidence="23">
    <name type="scientific">Varroa destructor</name>
    <name type="common">Honeybee mite</name>
    <dbReference type="NCBI Taxonomy" id="109461"/>
    <lineage>
        <taxon>Eukaryota</taxon>
        <taxon>Metazoa</taxon>
        <taxon>Ecdysozoa</taxon>
        <taxon>Arthropoda</taxon>
        <taxon>Chelicerata</taxon>
        <taxon>Arachnida</taxon>
        <taxon>Acari</taxon>
        <taxon>Parasitiformes</taxon>
        <taxon>Mesostigmata</taxon>
        <taxon>Gamasina</taxon>
        <taxon>Dermanyssoidea</taxon>
        <taxon>Varroidae</taxon>
        <taxon>Varroa</taxon>
    </lineage>
</organism>
<feature type="transmembrane region" description="Helical" evidence="19">
    <location>
        <begin position="63"/>
        <end position="85"/>
    </location>
</feature>
<feature type="transmembrane region" description="Helical" evidence="19">
    <location>
        <begin position="21"/>
        <end position="43"/>
    </location>
</feature>
<dbReference type="GeneID" id="806166"/>
<accession>Q8HCL1</accession>
<dbReference type="GO" id="GO:0042773">
    <property type="term" value="P:ATP synthesis coupled electron transport"/>
    <property type="evidence" value="ECO:0007669"/>
    <property type="project" value="TreeGrafter"/>
</dbReference>
<dbReference type="PROSITE" id="PS00078">
    <property type="entry name" value="COX2"/>
    <property type="match status" value="1"/>
</dbReference>
<dbReference type="Gene3D" id="1.10.287.90">
    <property type="match status" value="1"/>
</dbReference>
<feature type="domain" description="Cytochrome oxidase subunit II transmembrane region profile" evidence="21">
    <location>
        <begin position="1"/>
        <end position="91"/>
    </location>
</feature>
<dbReference type="GO" id="GO:0016491">
    <property type="term" value="F:oxidoreductase activity"/>
    <property type="evidence" value="ECO:0007669"/>
    <property type="project" value="InterPro"/>
</dbReference>
<evidence type="ECO:0000256" key="15">
    <source>
        <dbReference type="ARBA" id="ARBA00023128"/>
    </source>
</evidence>
<keyword evidence="7 18" id="KW-0812">Transmembrane</keyword>
<dbReference type="PANTHER" id="PTHR22888:SF9">
    <property type="entry name" value="CYTOCHROME C OXIDASE SUBUNIT 2"/>
    <property type="match status" value="1"/>
</dbReference>
<dbReference type="InterPro" id="IPR011759">
    <property type="entry name" value="Cyt_c_oxidase_su2_TM_dom"/>
</dbReference>
<evidence type="ECO:0000256" key="19">
    <source>
        <dbReference type="SAM" id="Phobius"/>
    </source>
</evidence>
<evidence type="ECO:0000256" key="16">
    <source>
        <dbReference type="ARBA" id="ARBA00023136"/>
    </source>
</evidence>
<dbReference type="PROSITE" id="PS50857">
    <property type="entry name" value="COX2_CUA"/>
    <property type="match status" value="1"/>
</dbReference>
<dbReference type="KEGG" id="vde:806166"/>
<dbReference type="InterPro" id="IPR034210">
    <property type="entry name" value="CcO_II_C"/>
</dbReference>
<dbReference type="InterPro" id="IPR002429">
    <property type="entry name" value="CcO_II-like_C"/>
</dbReference>
<protein>
    <recommendedName>
        <fullName evidence="4 18">Cytochrome c oxidase subunit 2</fullName>
    </recommendedName>
</protein>
<evidence type="ECO:0000256" key="3">
    <source>
        <dbReference type="ARBA" id="ARBA00011164"/>
    </source>
</evidence>
<reference evidence="23" key="2">
    <citation type="submission" date="2009-07" db="EMBL/GenBank/DDBJ databases">
        <authorList>
            <person name="Navajas M."/>
        </authorList>
    </citation>
    <scope>NUCLEOTIDE SEQUENCE</scope>
</reference>
<comment type="catalytic activity">
    <reaction evidence="17">
        <text>4 Fe(II)-[cytochrome c] + O2 + 8 H(+)(in) = 4 Fe(III)-[cytochrome c] + 2 H2O + 4 H(+)(out)</text>
        <dbReference type="Rhea" id="RHEA:11436"/>
        <dbReference type="Rhea" id="RHEA-COMP:10350"/>
        <dbReference type="Rhea" id="RHEA-COMP:14399"/>
        <dbReference type="ChEBI" id="CHEBI:15377"/>
        <dbReference type="ChEBI" id="CHEBI:15378"/>
        <dbReference type="ChEBI" id="CHEBI:15379"/>
        <dbReference type="ChEBI" id="CHEBI:29033"/>
        <dbReference type="ChEBI" id="CHEBI:29034"/>
        <dbReference type="EC" id="7.1.1.9"/>
    </reaction>
    <physiologicalReaction direction="left-to-right" evidence="17">
        <dbReference type="Rhea" id="RHEA:11437"/>
    </physiologicalReaction>
</comment>
<name>Q8HCL1_VARDE</name>